<evidence type="ECO:0000259" key="5">
    <source>
        <dbReference type="Pfam" id="PF00703"/>
    </source>
</evidence>
<dbReference type="Gene3D" id="3.20.20.80">
    <property type="entry name" value="Glycosidases"/>
    <property type="match status" value="1"/>
</dbReference>
<evidence type="ECO:0000313" key="10">
    <source>
        <dbReference type="EMBL" id="PVX28591.1"/>
    </source>
</evidence>
<feature type="domain" description="Beta-mannosidase-like galactose-binding" evidence="9">
    <location>
        <begin position="103"/>
        <end position="171"/>
    </location>
</feature>
<dbReference type="InterPro" id="IPR006102">
    <property type="entry name" value="Ig-like_GH2"/>
</dbReference>
<dbReference type="InterPro" id="IPR008979">
    <property type="entry name" value="Galactose-bd-like_sf"/>
</dbReference>
<protein>
    <submittedName>
        <fullName evidence="10">Beta-galactosidase</fullName>
    </submittedName>
</protein>
<evidence type="ECO:0000256" key="3">
    <source>
        <dbReference type="ARBA" id="ARBA00023295"/>
    </source>
</evidence>
<keyword evidence="2" id="KW-0378">Hydrolase</keyword>
<evidence type="ECO:0000259" key="7">
    <source>
        <dbReference type="Pfam" id="PF11721"/>
    </source>
</evidence>
<dbReference type="Pfam" id="PF02836">
    <property type="entry name" value="Glyco_hydro_2_C"/>
    <property type="match status" value="1"/>
</dbReference>
<dbReference type="Gene3D" id="2.60.120.260">
    <property type="entry name" value="Galactose-binding domain-like"/>
    <property type="match status" value="1"/>
</dbReference>
<dbReference type="OrthoDB" id="9758603at2"/>
<dbReference type="InterPro" id="IPR013783">
    <property type="entry name" value="Ig-like_fold"/>
</dbReference>
<reference evidence="10 11" key="1">
    <citation type="submission" date="2018-05" db="EMBL/GenBank/DDBJ databases">
        <title>Description of Sphingomonas pokkalii sp nov, isolated from the rhizosphere of saline tolerant pokkali rice and its draft genome analysis.</title>
        <authorList>
            <person name="Menon R."/>
            <person name="Kumari S."/>
            <person name="Rameshkumar N."/>
        </authorList>
    </citation>
    <scope>NUCLEOTIDE SEQUENCE [LARGE SCALE GENOMIC DNA]</scope>
    <source>
        <strain evidence="10 11">L3B27</strain>
    </source>
</reference>
<dbReference type="InterPro" id="IPR054593">
    <property type="entry name" value="Beta-mannosidase-like_N2"/>
</dbReference>
<evidence type="ECO:0000259" key="9">
    <source>
        <dbReference type="Pfam" id="PF22666"/>
    </source>
</evidence>
<feature type="chain" id="PRO_5015476399" evidence="4">
    <location>
        <begin position="27"/>
        <end position="894"/>
    </location>
</feature>
<feature type="domain" description="Malectin" evidence="7">
    <location>
        <begin position="753"/>
        <end position="877"/>
    </location>
</feature>
<feature type="domain" description="Glycoside hydrolase family 2 immunoglobulin-like beta-sandwich" evidence="5">
    <location>
        <begin position="220"/>
        <end position="324"/>
    </location>
</feature>
<dbReference type="InterPro" id="IPR051913">
    <property type="entry name" value="GH2_Domain-Containing"/>
</dbReference>
<dbReference type="SUPFAM" id="SSF49785">
    <property type="entry name" value="Galactose-binding domain-like"/>
    <property type="match status" value="2"/>
</dbReference>
<dbReference type="GO" id="GO:0004553">
    <property type="term" value="F:hydrolase activity, hydrolyzing O-glycosyl compounds"/>
    <property type="evidence" value="ECO:0007669"/>
    <property type="project" value="InterPro"/>
</dbReference>
<evidence type="ECO:0000259" key="6">
    <source>
        <dbReference type="Pfam" id="PF02836"/>
    </source>
</evidence>
<dbReference type="PANTHER" id="PTHR42732">
    <property type="entry name" value="BETA-GALACTOSIDASE"/>
    <property type="match status" value="1"/>
</dbReference>
<dbReference type="InterPro" id="IPR006103">
    <property type="entry name" value="Glyco_hydro_2_cat"/>
</dbReference>
<feature type="domain" description="DUF4982" evidence="8">
    <location>
        <begin position="672"/>
        <end position="728"/>
    </location>
</feature>
<name>A0A2U0SBC7_9SPHN</name>
<dbReference type="GO" id="GO:0005975">
    <property type="term" value="P:carbohydrate metabolic process"/>
    <property type="evidence" value="ECO:0007669"/>
    <property type="project" value="InterPro"/>
</dbReference>
<evidence type="ECO:0000256" key="1">
    <source>
        <dbReference type="ARBA" id="ARBA00007401"/>
    </source>
</evidence>
<evidence type="ECO:0000313" key="11">
    <source>
        <dbReference type="Proteomes" id="UP000245890"/>
    </source>
</evidence>
<dbReference type="InterPro" id="IPR036156">
    <property type="entry name" value="Beta-gal/glucu_dom_sf"/>
</dbReference>
<accession>A0A2U0SBC7</accession>
<feature type="domain" description="Glycoside hydrolase family 2 catalytic" evidence="6">
    <location>
        <begin position="333"/>
        <end position="646"/>
    </location>
</feature>
<dbReference type="InterPro" id="IPR006101">
    <property type="entry name" value="Glyco_hydro_2"/>
</dbReference>
<dbReference type="InterPro" id="IPR021720">
    <property type="entry name" value="Malectin_dom"/>
</dbReference>
<dbReference type="PANTHER" id="PTHR42732:SF1">
    <property type="entry name" value="BETA-MANNOSIDASE"/>
    <property type="match status" value="1"/>
</dbReference>
<organism evidence="10 11">
    <name type="scientific">Sphingomonas pokkalii</name>
    <dbReference type="NCBI Taxonomy" id="2175090"/>
    <lineage>
        <taxon>Bacteria</taxon>
        <taxon>Pseudomonadati</taxon>
        <taxon>Pseudomonadota</taxon>
        <taxon>Alphaproteobacteria</taxon>
        <taxon>Sphingomonadales</taxon>
        <taxon>Sphingomonadaceae</taxon>
        <taxon>Sphingomonas</taxon>
    </lineage>
</organism>
<gene>
    <name evidence="10" type="ORF">DD559_03960</name>
</gene>
<dbReference type="PRINTS" id="PR00132">
    <property type="entry name" value="GLHYDRLASE2"/>
</dbReference>
<dbReference type="InterPro" id="IPR017853">
    <property type="entry name" value="GH"/>
</dbReference>
<dbReference type="SUPFAM" id="SSF49303">
    <property type="entry name" value="beta-Galactosidase/glucuronidase domain"/>
    <property type="match status" value="1"/>
</dbReference>
<dbReference type="Pfam" id="PF22666">
    <property type="entry name" value="Glyco_hydro_2_N2"/>
    <property type="match status" value="1"/>
</dbReference>
<evidence type="ECO:0000256" key="4">
    <source>
        <dbReference type="SAM" id="SignalP"/>
    </source>
</evidence>
<evidence type="ECO:0000259" key="8">
    <source>
        <dbReference type="Pfam" id="PF16355"/>
    </source>
</evidence>
<sequence>MNMLKRSAVASALLCSAALLAQQAVAQPQAPTARQAPSTEPRAVLDLSKGWRFHFGDAGDAPAAPDFEDSAWQPVAVPHTWNKVGTYAVQRAADSDMRQGKGWYRCSFAVPAALNGRRLFLEFDGVSKIADIWVNGRHVGSHAGAFGRFRIDVTGAVRPGDNSLAVRADNSASAPGSSTEHVIPLGGDFFVQGGIYRGVRLLAVDAAHIDLADHGGPGVYLRTSRVSAERAEVAAKTLLRNLGTRRRTLTLVTTVQDAGGTPVATDRAPVALAPGQASTVERALTVATPHLWQGRADPYLYRVVSELRDGSRVIDRQVQPLGIRSFAFDAERGFLLNGKVTPLHGVSRHQDVQGKGWALTPEDHASDMAFAVEIGANTIRHAHYQHAQEWSDEADRAGMVVWAELPFVHEANVEPSEAPAAATIANAEEQLRELIRQNYNHPSIMLWSVGNEADIGAAIDAMRKGDGKPAQSRAMLEKLDRLARAEDTSRPTVYADCCEDTPSILSMQGAPSLNGITQVMGLNRYYGWYYGDLGGVGPALDALHAKHPTLPIGLSEWGAGGAMTQHSDNPRGGPVAAYGRPQPEEYQSLAIEENWKQIRTRPYLAASWLWNLFDFATTMRNEGDATDVNTKGLVSYDRKTRKDAFYFLKASWSDAPTLHLNGRRYVDRAYTVTDVRGYSNADRVSLSLNGKPVGEVTCPDRICVWPGVALTPGANHLVATATIGGKQISDALDWNAPDPRKGVFIDSGALVGSTMGGDSYGSDAFFRGGTGKVISAGRNPMAVPPKVEGTDMPALFGSYREGRFGYDIPLPDGSWTITIASLEPDATKGAARSFTVLANGQRVIESFAPMQAAGGANKAVTRSFAVKSSGGRLVLDFEPVGGDAVVAGIAIRPN</sequence>
<dbReference type="Pfam" id="PF00703">
    <property type="entry name" value="Glyco_hydro_2"/>
    <property type="match status" value="1"/>
</dbReference>
<keyword evidence="3" id="KW-0326">Glycosidase</keyword>
<dbReference type="EMBL" id="QENQ01000001">
    <property type="protein sequence ID" value="PVX28591.1"/>
    <property type="molecule type" value="Genomic_DNA"/>
</dbReference>
<feature type="signal peptide" evidence="4">
    <location>
        <begin position="1"/>
        <end position="26"/>
    </location>
</feature>
<dbReference type="InterPro" id="IPR032311">
    <property type="entry name" value="DUF4982"/>
</dbReference>
<dbReference type="Pfam" id="PF11721">
    <property type="entry name" value="Malectin"/>
    <property type="match status" value="1"/>
</dbReference>
<dbReference type="Pfam" id="PF16355">
    <property type="entry name" value="DUF4982"/>
    <property type="match status" value="1"/>
</dbReference>
<dbReference type="Gene3D" id="2.60.120.430">
    <property type="entry name" value="Galactose-binding lectin"/>
    <property type="match status" value="1"/>
</dbReference>
<dbReference type="Gene3D" id="2.60.40.10">
    <property type="entry name" value="Immunoglobulins"/>
    <property type="match status" value="2"/>
</dbReference>
<comment type="caution">
    <text evidence="10">The sequence shown here is derived from an EMBL/GenBank/DDBJ whole genome shotgun (WGS) entry which is preliminary data.</text>
</comment>
<comment type="similarity">
    <text evidence="1">Belongs to the glycosyl hydrolase 2 family.</text>
</comment>
<dbReference type="AlphaFoldDB" id="A0A2U0SBC7"/>
<evidence type="ECO:0000256" key="2">
    <source>
        <dbReference type="ARBA" id="ARBA00022801"/>
    </source>
</evidence>
<proteinExistence type="inferred from homology"/>
<dbReference type="Proteomes" id="UP000245890">
    <property type="component" value="Unassembled WGS sequence"/>
</dbReference>
<dbReference type="SUPFAM" id="SSF51445">
    <property type="entry name" value="(Trans)glycosidases"/>
    <property type="match status" value="1"/>
</dbReference>
<keyword evidence="11" id="KW-1185">Reference proteome</keyword>
<keyword evidence="4" id="KW-0732">Signal</keyword>